<reference evidence="1" key="1">
    <citation type="journal article" date="2013" name="Extremophiles">
        <title>Proteinivorax tanatarense gen. nov., sp. nov., an anaerobic, haloalkaliphilic, proteolytic bacterium isolated from a decaying algal bloom, and proposal of Proteinivoraceae fam. nov.</title>
        <authorList>
            <person name="Kevbrin V."/>
            <person name="Boltyanskaya Y."/>
            <person name="Zhilina T."/>
            <person name="Kolganova T."/>
            <person name="Lavrentjeva E."/>
            <person name="Kuznetsov B."/>
        </authorList>
    </citation>
    <scope>NUCLEOTIDE SEQUENCE</scope>
    <source>
        <strain evidence="1">Z-910T</strain>
    </source>
</reference>
<organism evidence="1">
    <name type="scientific">Proteinivorax tanatarense</name>
    <dbReference type="NCBI Taxonomy" id="1260629"/>
    <lineage>
        <taxon>Bacteria</taxon>
        <taxon>Bacillati</taxon>
        <taxon>Bacillota</taxon>
        <taxon>Clostridia</taxon>
        <taxon>Eubacteriales</taxon>
        <taxon>Proteinivoracaceae</taxon>
        <taxon>Proteinivorax</taxon>
    </lineage>
</organism>
<name>A0AAU7VN33_9FIRM</name>
<dbReference type="AlphaFoldDB" id="A0AAU7VN33"/>
<reference evidence="1" key="2">
    <citation type="submission" date="2024-06" db="EMBL/GenBank/DDBJ databases">
        <authorList>
            <person name="Petrova K.O."/>
            <person name="Toshchakov S.V."/>
            <person name="Boltjanskaja Y.V."/>
            <person name="Kevbrin V."/>
        </authorList>
    </citation>
    <scope>NUCLEOTIDE SEQUENCE</scope>
    <source>
        <strain evidence="1">Z-910T</strain>
    </source>
</reference>
<dbReference type="RefSeq" id="WP_350344216.1">
    <property type="nucleotide sequence ID" value="NZ_CP158367.1"/>
</dbReference>
<proteinExistence type="predicted"/>
<dbReference type="EMBL" id="CP158367">
    <property type="protein sequence ID" value="XBX75472.1"/>
    <property type="molecule type" value="Genomic_DNA"/>
</dbReference>
<accession>A0AAU7VN33</accession>
<sequence>MQNSIPIGIGATIFPENFNEIEDIYNFSIQEKVDFLRIVPGLKVGLSENIDIDYSNHIKVIEKMQSIISDKLIDFASEEHEL</sequence>
<evidence type="ECO:0000313" key="1">
    <source>
        <dbReference type="EMBL" id="XBX75472.1"/>
    </source>
</evidence>
<protein>
    <submittedName>
        <fullName evidence="1">Uncharacterized protein</fullName>
    </submittedName>
</protein>
<gene>
    <name evidence="1" type="ORF">PRVXT_000599</name>
</gene>